<dbReference type="SUPFAM" id="SSF55874">
    <property type="entry name" value="ATPase domain of HSP90 chaperone/DNA topoisomerase II/histidine kinase"/>
    <property type="match status" value="1"/>
</dbReference>
<keyword evidence="1" id="KW-0812">Transmembrane</keyword>
<dbReference type="RefSeq" id="WP_235211660.1">
    <property type="nucleotide sequence ID" value="NZ_CP121464.1"/>
</dbReference>
<dbReference type="Pfam" id="PF06580">
    <property type="entry name" value="His_kinase"/>
    <property type="match status" value="1"/>
</dbReference>
<reference evidence="3 4" key="1">
    <citation type="submission" date="2023-04" db="EMBL/GenBank/DDBJ databases">
        <title>Nanopore sequencing of Janthinobacterium from water.</title>
        <authorList>
            <person name="Ciuchcinski K."/>
            <person name="Rokowska A."/>
            <person name="Dziewit L."/>
        </authorList>
    </citation>
    <scope>NUCLEOTIDE SEQUENCE [LARGE SCALE GENOMIC DNA]</scope>
    <source>
        <strain evidence="3 4">DEMB2</strain>
    </source>
</reference>
<dbReference type="GO" id="GO:0016301">
    <property type="term" value="F:kinase activity"/>
    <property type="evidence" value="ECO:0007669"/>
    <property type="project" value="UniProtKB-KW"/>
</dbReference>
<dbReference type="PANTHER" id="PTHR34220">
    <property type="entry name" value="SENSOR HISTIDINE KINASE YPDA"/>
    <property type="match status" value="1"/>
</dbReference>
<name>A0ABY8HWU7_9BURK</name>
<protein>
    <submittedName>
        <fullName evidence="3">Histidine kinase</fullName>
    </submittedName>
</protein>
<feature type="domain" description="Signal transduction histidine kinase internal region" evidence="2">
    <location>
        <begin position="150"/>
        <end position="230"/>
    </location>
</feature>
<keyword evidence="1" id="KW-1133">Transmembrane helix</keyword>
<keyword evidence="3" id="KW-0418">Kinase</keyword>
<dbReference type="EMBL" id="CP121464">
    <property type="protein sequence ID" value="WFR77073.1"/>
    <property type="molecule type" value="Genomic_DNA"/>
</dbReference>
<feature type="transmembrane region" description="Helical" evidence="1">
    <location>
        <begin position="66"/>
        <end position="87"/>
    </location>
</feature>
<feature type="transmembrane region" description="Helical" evidence="1">
    <location>
        <begin position="35"/>
        <end position="54"/>
    </location>
</feature>
<dbReference type="InterPro" id="IPR010559">
    <property type="entry name" value="Sig_transdc_His_kin_internal"/>
</dbReference>
<dbReference type="InterPro" id="IPR050640">
    <property type="entry name" value="Bact_2-comp_sensor_kinase"/>
</dbReference>
<organism evidence="3 4">
    <name type="scientific">Janthinobacterium rivuli</name>
    <dbReference type="NCBI Taxonomy" id="2751478"/>
    <lineage>
        <taxon>Bacteria</taxon>
        <taxon>Pseudomonadati</taxon>
        <taxon>Pseudomonadota</taxon>
        <taxon>Betaproteobacteria</taxon>
        <taxon>Burkholderiales</taxon>
        <taxon>Oxalobacteraceae</taxon>
        <taxon>Janthinobacterium</taxon>
    </lineage>
</organism>
<evidence type="ECO:0000313" key="4">
    <source>
        <dbReference type="Proteomes" id="UP001219584"/>
    </source>
</evidence>
<feature type="transmembrane region" description="Helical" evidence="1">
    <location>
        <begin position="114"/>
        <end position="132"/>
    </location>
</feature>
<dbReference type="PANTHER" id="PTHR34220:SF7">
    <property type="entry name" value="SENSOR HISTIDINE KINASE YPDA"/>
    <property type="match status" value="1"/>
</dbReference>
<keyword evidence="1" id="KW-0472">Membrane</keyword>
<accession>A0ABY8HWU7</accession>
<dbReference type="Gene3D" id="3.30.565.10">
    <property type="entry name" value="Histidine kinase-like ATPase, C-terminal domain"/>
    <property type="match status" value="1"/>
</dbReference>
<keyword evidence="3" id="KW-0808">Transferase</keyword>
<feature type="transmembrane region" description="Helical" evidence="1">
    <location>
        <begin position="7"/>
        <end position="29"/>
    </location>
</feature>
<gene>
    <name evidence="3" type="ORF">P9875_15220</name>
</gene>
<evidence type="ECO:0000313" key="3">
    <source>
        <dbReference type="EMBL" id="WFR77073.1"/>
    </source>
</evidence>
<dbReference type="Proteomes" id="UP001219584">
    <property type="component" value="Chromosome"/>
</dbReference>
<dbReference type="InterPro" id="IPR036890">
    <property type="entry name" value="HATPase_C_sf"/>
</dbReference>
<sequence length="344" mass="38021">MKVETPLLVPVLAALPVCACMAILGLPAYSNGYIVAFRTLFFVACLVWLIPLTLLQRAMWRREWSWLRMGMILLAVTYAMAIVNALLGQRLGISLGMEKGYHWASLARGLDSCWLALIAFCAVHAVGVYYLSLQQVRLHLVQAQSAARDAELRALRLQVNPHFLFNSLNAISALVSAQSNREANRMLACVSDFLRATLAHDGRHEHTLADELALLDAYLAIEKARLGERLRLTMKAGPDLLDSVVPYLMLQPLVENAIRHGIAPLAAPGRLDILVERAGARLLIDVRNDGQQRAHAESGIGLSNVRERLRHLYGEAQEVDAGWRTDGRFHVRIAMPLRGMGAAA</sequence>
<keyword evidence="4" id="KW-1185">Reference proteome</keyword>
<evidence type="ECO:0000259" key="2">
    <source>
        <dbReference type="Pfam" id="PF06580"/>
    </source>
</evidence>
<evidence type="ECO:0000256" key="1">
    <source>
        <dbReference type="SAM" id="Phobius"/>
    </source>
</evidence>
<proteinExistence type="predicted"/>